<evidence type="ECO:0000313" key="1">
    <source>
        <dbReference type="EMBL" id="EDX15647.1"/>
    </source>
</evidence>
<dbReference type="EMBL" id="CH983165">
    <property type="protein sequence ID" value="EDX15647.1"/>
    <property type="molecule type" value="Genomic_DNA"/>
</dbReference>
<keyword evidence="2" id="KW-1185">Reference proteome</keyword>
<accession>B4NTI9</accession>
<dbReference type="Proteomes" id="UP000000304">
    <property type="component" value="Unassembled WGS sequence"/>
</dbReference>
<protein>
    <submittedName>
        <fullName evidence="1">GD17910</fullName>
    </submittedName>
</protein>
<reference evidence="1 2" key="1">
    <citation type="journal article" date="2007" name="Nature">
        <title>Evolution of genes and genomes on the Drosophila phylogeny.</title>
        <authorList>
            <consortium name="Drosophila 12 Genomes Consortium"/>
            <person name="Clark A.G."/>
            <person name="Eisen M.B."/>
            <person name="Smith D.R."/>
            <person name="Bergman C.M."/>
            <person name="Oliver B."/>
            <person name="Markow T.A."/>
            <person name="Kaufman T.C."/>
            <person name="Kellis M."/>
            <person name="Gelbart W."/>
            <person name="Iyer V.N."/>
            <person name="Pollard D.A."/>
            <person name="Sackton T.B."/>
            <person name="Larracuente A.M."/>
            <person name="Singh N.D."/>
            <person name="Abad J.P."/>
            <person name="Abt D.N."/>
            <person name="Adryan B."/>
            <person name="Aguade M."/>
            <person name="Akashi H."/>
            <person name="Anderson W.W."/>
            <person name="Aquadro C.F."/>
            <person name="Ardell D.H."/>
            <person name="Arguello R."/>
            <person name="Artieri C.G."/>
            <person name="Barbash D.A."/>
            <person name="Barker D."/>
            <person name="Barsanti P."/>
            <person name="Batterham P."/>
            <person name="Batzoglou S."/>
            <person name="Begun D."/>
            <person name="Bhutkar A."/>
            <person name="Blanco E."/>
            <person name="Bosak S.A."/>
            <person name="Bradley R.K."/>
            <person name="Brand A.D."/>
            <person name="Brent M.R."/>
            <person name="Brooks A.N."/>
            <person name="Brown R.H."/>
            <person name="Butlin R.K."/>
            <person name="Caggese C."/>
            <person name="Calvi B.R."/>
            <person name="Bernardo de Carvalho A."/>
            <person name="Caspi A."/>
            <person name="Castrezana S."/>
            <person name="Celniker S.E."/>
            <person name="Chang J.L."/>
            <person name="Chapple C."/>
            <person name="Chatterji S."/>
            <person name="Chinwalla A."/>
            <person name="Civetta A."/>
            <person name="Clifton S.W."/>
            <person name="Comeron J.M."/>
            <person name="Costello J.C."/>
            <person name="Coyne J.A."/>
            <person name="Daub J."/>
            <person name="David R.G."/>
            <person name="Delcher A.L."/>
            <person name="Delehaunty K."/>
            <person name="Do C.B."/>
            <person name="Ebling H."/>
            <person name="Edwards K."/>
            <person name="Eickbush T."/>
            <person name="Evans J.D."/>
            <person name="Filipski A."/>
            <person name="Findeiss S."/>
            <person name="Freyhult E."/>
            <person name="Fulton L."/>
            <person name="Fulton R."/>
            <person name="Garcia A.C."/>
            <person name="Gardiner A."/>
            <person name="Garfield D.A."/>
            <person name="Garvin B.E."/>
            <person name="Gibson G."/>
            <person name="Gilbert D."/>
            <person name="Gnerre S."/>
            <person name="Godfrey J."/>
            <person name="Good R."/>
            <person name="Gotea V."/>
            <person name="Gravely B."/>
            <person name="Greenberg A.J."/>
            <person name="Griffiths-Jones S."/>
            <person name="Gross S."/>
            <person name="Guigo R."/>
            <person name="Gustafson E.A."/>
            <person name="Haerty W."/>
            <person name="Hahn M.W."/>
            <person name="Halligan D.L."/>
            <person name="Halpern A.L."/>
            <person name="Halter G.M."/>
            <person name="Han M.V."/>
            <person name="Heger A."/>
            <person name="Hillier L."/>
            <person name="Hinrichs A.S."/>
            <person name="Holmes I."/>
            <person name="Hoskins R.A."/>
            <person name="Hubisz M.J."/>
            <person name="Hultmark D."/>
            <person name="Huntley M.A."/>
            <person name="Jaffe D.B."/>
            <person name="Jagadeeshan S."/>
            <person name="Jeck W.R."/>
            <person name="Johnson J."/>
            <person name="Jones C.D."/>
            <person name="Jordan W.C."/>
            <person name="Karpen G.H."/>
            <person name="Kataoka E."/>
            <person name="Keightley P.D."/>
            <person name="Kheradpour P."/>
            <person name="Kirkness E.F."/>
            <person name="Koerich L.B."/>
            <person name="Kristiansen K."/>
            <person name="Kudrna D."/>
            <person name="Kulathinal R.J."/>
            <person name="Kumar S."/>
            <person name="Kwok R."/>
            <person name="Lander E."/>
            <person name="Langley C.H."/>
            <person name="Lapoint R."/>
            <person name="Lazzaro B.P."/>
            <person name="Lee S.J."/>
            <person name="Levesque L."/>
            <person name="Li R."/>
            <person name="Lin C.F."/>
            <person name="Lin M.F."/>
            <person name="Lindblad-Toh K."/>
            <person name="Llopart A."/>
            <person name="Long M."/>
            <person name="Low L."/>
            <person name="Lozovsky E."/>
            <person name="Lu J."/>
            <person name="Luo M."/>
            <person name="Machado C.A."/>
            <person name="Makalowski W."/>
            <person name="Marzo M."/>
            <person name="Matsuda M."/>
            <person name="Matzkin L."/>
            <person name="McAllister B."/>
            <person name="McBride C.S."/>
            <person name="McKernan B."/>
            <person name="McKernan K."/>
            <person name="Mendez-Lago M."/>
            <person name="Minx P."/>
            <person name="Mollenhauer M.U."/>
            <person name="Montooth K."/>
            <person name="Mount S.M."/>
            <person name="Mu X."/>
            <person name="Myers E."/>
            <person name="Negre B."/>
            <person name="Newfeld S."/>
            <person name="Nielsen R."/>
            <person name="Noor M.A."/>
            <person name="O'Grady P."/>
            <person name="Pachter L."/>
            <person name="Papaceit M."/>
            <person name="Parisi M.J."/>
            <person name="Parisi M."/>
            <person name="Parts L."/>
            <person name="Pedersen J.S."/>
            <person name="Pesole G."/>
            <person name="Phillippy A.M."/>
            <person name="Ponting C.P."/>
            <person name="Pop M."/>
            <person name="Porcelli D."/>
            <person name="Powell J.R."/>
            <person name="Prohaska S."/>
            <person name="Pruitt K."/>
            <person name="Puig M."/>
            <person name="Quesneville H."/>
            <person name="Ram K.R."/>
            <person name="Rand D."/>
            <person name="Rasmussen M.D."/>
            <person name="Reed L.K."/>
            <person name="Reenan R."/>
            <person name="Reily A."/>
            <person name="Remington K.A."/>
            <person name="Rieger T.T."/>
            <person name="Ritchie M.G."/>
            <person name="Robin C."/>
            <person name="Rogers Y.H."/>
            <person name="Rohde C."/>
            <person name="Rozas J."/>
            <person name="Rubenfield M.J."/>
            <person name="Ruiz A."/>
            <person name="Russo S."/>
            <person name="Salzberg S.L."/>
            <person name="Sanchez-Gracia A."/>
            <person name="Saranga D.J."/>
            <person name="Sato H."/>
            <person name="Schaeffer S.W."/>
            <person name="Schatz M.C."/>
            <person name="Schlenke T."/>
            <person name="Schwartz R."/>
            <person name="Segarra C."/>
            <person name="Singh R.S."/>
            <person name="Sirot L."/>
            <person name="Sirota M."/>
            <person name="Sisneros N.B."/>
            <person name="Smith C.D."/>
            <person name="Smith T.F."/>
            <person name="Spieth J."/>
            <person name="Stage D.E."/>
            <person name="Stark A."/>
            <person name="Stephan W."/>
            <person name="Strausberg R.L."/>
            <person name="Strempel S."/>
            <person name="Sturgill D."/>
            <person name="Sutton G."/>
            <person name="Sutton G.G."/>
            <person name="Tao W."/>
            <person name="Teichmann S."/>
            <person name="Tobari Y.N."/>
            <person name="Tomimura Y."/>
            <person name="Tsolas J.M."/>
            <person name="Valente V.L."/>
            <person name="Venter E."/>
            <person name="Venter J.C."/>
            <person name="Vicario S."/>
            <person name="Vieira F.G."/>
            <person name="Vilella A.J."/>
            <person name="Villasante A."/>
            <person name="Walenz B."/>
            <person name="Wang J."/>
            <person name="Wasserman M."/>
            <person name="Watts T."/>
            <person name="Wilson D."/>
            <person name="Wilson R.K."/>
            <person name="Wing R.A."/>
            <person name="Wolfner M.F."/>
            <person name="Wong A."/>
            <person name="Wong G.K."/>
            <person name="Wu C.I."/>
            <person name="Wu G."/>
            <person name="Yamamoto D."/>
            <person name="Yang H.P."/>
            <person name="Yang S.P."/>
            <person name="Yorke J.A."/>
            <person name="Yoshida K."/>
            <person name="Zdobnov E."/>
            <person name="Zhang P."/>
            <person name="Zhang Y."/>
            <person name="Zimin A.V."/>
            <person name="Baldwin J."/>
            <person name="Abdouelleil A."/>
            <person name="Abdulkadir J."/>
            <person name="Abebe A."/>
            <person name="Abera B."/>
            <person name="Abreu J."/>
            <person name="Acer S.C."/>
            <person name="Aftuck L."/>
            <person name="Alexander A."/>
            <person name="An P."/>
            <person name="Anderson E."/>
            <person name="Anderson S."/>
            <person name="Arachi H."/>
            <person name="Azer M."/>
            <person name="Bachantsang P."/>
            <person name="Barry A."/>
            <person name="Bayul T."/>
            <person name="Berlin A."/>
            <person name="Bessette D."/>
            <person name="Bloom T."/>
            <person name="Blye J."/>
            <person name="Boguslavskiy L."/>
            <person name="Bonnet C."/>
            <person name="Boukhgalter B."/>
            <person name="Bourzgui I."/>
            <person name="Brown A."/>
            <person name="Cahill P."/>
            <person name="Channer S."/>
            <person name="Cheshatsang Y."/>
            <person name="Chuda L."/>
            <person name="Citroen M."/>
            <person name="Collymore A."/>
            <person name="Cooke P."/>
            <person name="Costello M."/>
            <person name="D'Aco K."/>
            <person name="Daza R."/>
            <person name="De Haan G."/>
            <person name="DeGray S."/>
            <person name="DeMaso C."/>
            <person name="Dhargay N."/>
            <person name="Dooley K."/>
            <person name="Dooley E."/>
            <person name="Doricent M."/>
            <person name="Dorje P."/>
            <person name="Dorjee K."/>
            <person name="Dupes A."/>
            <person name="Elong R."/>
            <person name="Falk J."/>
            <person name="Farina A."/>
            <person name="Faro S."/>
            <person name="Ferguson D."/>
            <person name="Fisher S."/>
            <person name="Foley C.D."/>
            <person name="Franke A."/>
            <person name="Friedrich D."/>
            <person name="Gadbois L."/>
            <person name="Gearin G."/>
            <person name="Gearin C.R."/>
            <person name="Giannoukos G."/>
            <person name="Goode T."/>
            <person name="Graham J."/>
            <person name="Grandbois E."/>
            <person name="Grewal S."/>
            <person name="Gyaltsen K."/>
            <person name="Hafez N."/>
            <person name="Hagos B."/>
            <person name="Hall J."/>
            <person name="Henson C."/>
            <person name="Hollinger A."/>
            <person name="Honan T."/>
            <person name="Huard M.D."/>
            <person name="Hughes L."/>
            <person name="Hurhula B."/>
            <person name="Husby M.E."/>
            <person name="Kamat A."/>
            <person name="Kanga B."/>
            <person name="Kashin S."/>
            <person name="Khazanovich D."/>
            <person name="Kisner P."/>
            <person name="Lance K."/>
            <person name="Lara M."/>
            <person name="Lee W."/>
            <person name="Lennon N."/>
            <person name="Letendre F."/>
            <person name="LeVine R."/>
            <person name="Lipovsky A."/>
            <person name="Liu X."/>
            <person name="Liu J."/>
            <person name="Liu S."/>
            <person name="Lokyitsang T."/>
            <person name="Lokyitsang Y."/>
            <person name="Lubonja R."/>
            <person name="Lui A."/>
            <person name="MacDonald P."/>
            <person name="Magnisalis V."/>
            <person name="Maru K."/>
            <person name="Matthews C."/>
            <person name="McCusker W."/>
            <person name="McDonough S."/>
            <person name="Mehta T."/>
            <person name="Meldrim J."/>
            <person name="Meneus L."/>
            <person name="Mihai O."/>
            <person name="Mihalev A."/>
            <person name="Mihova T."/>
            <person name="Mittelman R."/>
            <person name="Mlenga V."/>
            <person name="Montmayeur A."/>
            <person name="Mulrain L."/>
            <person name="Navidi A."/>
            <person name="Naylor J."/>
            <person name="Negash T."/>
            <person name="Nguyen T."/>
            <person name="Nguyen N."/>
            <person name="Nicol R."/>
            <person name="Norbu C."/>
            <person name="Norbu N."/>
            <person name="Novod N."/>
            <person name="O'Neill B."/>
            <person name="Osman S."/>
            <person name="Markiewicz E."/>
            <person name="Oyono O.L."/>
            <person name="Patti C."/>
            <person name="Phunkhang P."/>
            <person name="Pierre F."/>
            <person name="Priest M."/>
            <person name="Raghuraman S."/>
            <person name="Rege F."/>
            <person name="Reyes R."/>
            <person name="Rise C."/>
            <person name="Rogov P."/>
            <person name="Ross K."/>
            <person name="Ryan E."/>
            <person name="Settipalli S."/>
            <person name="Shea T."/>
            <person name="Sherpa N."/>
            <person name="Shi L."/>
            <person name="Shih D."/>
            <person name="Sparrow T."/>
            <person name="Spaulding J."/>
            <person name="Stalker J."/>
            <person name="Stange-Thomann N."/>
            <person name="Stavropoulos S."/>
            <person name="Stone C."/>
            <person name="Strader C."/>
            <person name="Tesfaye S."/>
            <person name="Thomson T."/>
            <person name="Thoulutsang Y."/>
            <person name="Thoulutsang D."/>
            <person name="Topham K."/>
            <person name="Topping I."/>
            <person name="Tsamla T."/>
            <person name="Vassiliev H."/>
            <person name="Vo A."/>
            <person name="Wangchuk T."/>
            <person name="Wangdi T."/>
            <person name="Weiand M."/>
            <person name="Wilkinson J."/>
            <person name="Wilson A."/>
            <person name="Yadav S."/>
            <person name="Young G."/>
            <person name="Yu Q."/>
            <person name="Zembek L."/>
            <person name="Zhong D."/>
            <person name="Zimmer A."/>
            <person name="Zwirko Z."/>
            <person name="Jaffe D.B."/>
            <person name="Alvarez P."/>
            <person name="Brockman W."/>
            <person name="Butler J."/>
            <person name="Chin C."/>
            <person name="Gnerre S."/>
            <person name="Grabherr M."/>
            <person name="Kleber M."/>
            <person name="Mauceli E."/>
            <person name="MacCallum I."/>
        </authorList>
    </citation>
    <scope>NUCLEOTIDE SEQUENCE [LARGE SCALE GENOMIC DNA]</scope>
    <source>
        <strain evidence="2">white501</strain>
    </source>
</reference>
<name>B4NTI9_DROSI</name>
<organism evidence="1 2">
    <name type="scientific">Drosophila simulans</name>
    <name type="common">Fruit fly</name>
    <dbReference type="NCBI Taxonomy" id="7240"/>
    <lineage>
        <taxon>Eukaryota</taxon>
        <taxon>Metazoa</taxon>
        <taxon>Ecdysozoa</taxon>
        <taxon>Arthropoda</taxon>
        <taxon>Hexapoda</taxon>
        <taxon>Insecta</taxon>
        <taxon>Pterygota</taxon>
        <taxon>Neoptera</taxon>
        <taxon>Endopterygota</taxon>
        <taxon>Diptera</taxon>
        <taxon>Brachycera</taxon>
        <taxon>Muscomorpha</taxon>
        <taxon>Ephydroidea</taxon>
        <taxon>Drosophilidae</taxon>
        <taxon>Drosophila</taxon>
        <taxon>Sophophora</taxon>
    </lineage>
</organism>
<dbReference type="AlphaFoldDB" id="B4NTI9"/>
<sequence length="74" mass="8314">MRQVWEPIPAPTTSTPLACTDLKPCTAFTSTNELLELLGHCLTARTIQLQCTHMLGRLARKMAELVTTMKRICR</sequence>
<gene>
    <name evidence="1" type="primary">Dsim\GD17910</name>
    <name evidence="1" type="ORF">Dsim_GD17910</name>
</gene>
<proteinExistence type="predicted"/>
<dbReference type="HOGENOM" id="CLU_2690491_0_0_1"/>
<evidence type="ECO:0000313" key="2">
    <source>
        <dbReference type="Proteomes" id="UP000000304"/>
    </source>
</evidence>